<feature type="compositionally biased region" description="Polar residues" evidence="2">
    <location>
        <begin position="282"/>
        <end position="301"/>
    </location>
</feature>
<feature type="compositionally biased region" description="Polar residues" evidence="2">
    <location>
        <begin position="382"/>
        <end position="396"/>
    </location>
</feature>
<dbReference type="OrthoDB" id="3437384at2759"/>
<reference evidence="4" key="1">
    <citation type="submission" date="2016-03" db="EMBL/GenBank/DDBJ databases">
        <title>Draft genome sequence of Rosellinia necatrix.</title>
        <authorList>
            <person name="Kanematsu S."/>
        </authorList>
    </citation>
    <scope>NUCLEOTIDE SEQUENCE [LARGE SCALE GENOMIC DNA]</scope>
    <source>
        <strain evidence="4">W97</strain>
    </source>
</reference>
<feature type="region of interest" description="Disordered" evidence="2">
    <location>
        <begin position="163"/>
        <end position="191"/>
    </location>
</feature>
<accession>A0A1W2TRA1</accession>
<dbReference type="AlphaFoldDB" id="A0A1W2TRA1"/>
<keyword evidence="1" id="KW-0175">Coiled coil</keyword>
<evidence type="ECO:0000313" key="5">
    <source>
        <dbReference type="Proteomes" id="UP000054516"/>
    </source>
</evidence>
<evidence type="ECO:0000256" key="2">
    <source>
        <dbReference type="SAM" id="MobiDB-lite"/>
    </source>
</evidence>
<evidence type="ECO:0000256" key="1">
    <source>
        <dbReference type="SAM" id="Coils"/>
    </source>
</evidence>
<dbReference type="Proteomes" id="UP000054516">
    <property type="component" value="Unassembled WGS sequence"/>
</dbReference>
<evidence type="ECO:0000259" key="3">
    <source>
        <dbReference type="PROSITE" id="PS50841"/>
    </source>
</evidence>
<feature type="compositionally biased region" description="Low complexity" evidence="2">
    <location>
        <begin position="452"/>
        <end position="463"/>
    </location>
</feature>
<feature type="region of interest" description="Disordered" evidence="2">
    <location>
        <begin position="280"/>
        <end position="301"/>
    </location>
</feature>
<feature type="compositionally biased region" description="Polar residues" evidence="2">
    <location>
        <begin position="928"/>
        <end position="940"/>
    </location>
</feature>
<feature type="compositionally biased region" description="Polar residues" evidence="2">
    <location>
        <begin position="42"/>
        <end position="53"/>
    </location>
</feature>
<feature type="region of interest" description="Disordered" evidence="2">
    <location>
        <begin position="29"/>
        <end position="54"/>
    </location>
</feature>
<proteinExistence type="predicted"/>
<gene>
    <name evidence="4" type="ORF">SAMD00023353_5400360</name>
</gene>
<dbReference type="OMA" id="GREINYM"/>
<feature type="domain" description="DIX" evidence="3">
    <location>
        <begin position="24"/>
        <end position="105"/>
    </location>
</feature>
<feature type="compositionally biased region" description="Basic and acidic residues" evidence="2">
    <location>
        <begin position="355"/>
        <end position="375"/>
    </location>
</feature>
<dbReference type="EMBL" id="DF977499">
    <property type="protein sequence ID" value="GAP91014.1"/>
    <property type="molecule type" value="Genomic_DNA"/>
</dbReference>
<evidence type="ECO:0000313" key="4">
    <source>
        <dbReference type="EMBL" id="GAP91014.1"/>
    </source>
</evidence>
<feature type="region of interest" description="Disordered" evidence="2">
    <location>
        <begin position="350"/>
        <end position="407"/>
    </location>
</feature>
<feature type="compositionally biased region" description="Acidic residues" evidence="2">
    <location>
        <begin position="29"/>
        <end position="38"/>
    </location>
</feature>
<sequence>MYLSSILASRGPSQLGIPTYHNIVDPEAVEVEDSDDDGPERNAQTSNTSTLGSFKTKLIRRLSHRVDTKAGSRPSIGTSDEELARRAELKRLMHKRIQEELKSEEEEEDDLRLTSLRQPNIGNCVEPELPRGGPRDTIEFSVSGIEEKEAKKNVGTPLVASNSLVPVADGPRGPFQRRTGHSEPVKGSMDSSYQDCNRFPDNMGSIIQPPLPAHLTPIHLSLGNDRESPSTASWRLSYSTIHIESYIEPLVETRHVSCPQSPEPENSFPSTTHALEADITADRSNPTAQDETNDTSQTMETNQVIYPELNYKENNISSQSVETSDGRCSPLDVWLRSQDLLAAPILTSCRGGETVSDHGENNVREKSDSPRKPESPVRLSGRNDQSTNSCSSSQEYASGAWPQPPKRLVGQGNPLIVAPSNESIALRRILGQMENVFTPEGPPTEDQTQDVSSWYTSSRYTTRPNSQRTTPRGSRLSLLEFLGGRRTLQPPAPAYGPISPYRMTTTDDSGISSYYTAPNTKPLPDRGNYKAEVSQSPISETISINASETASFRQREEELKSIEKRFGLTPARRYLTAPVISKFREEFEGPRLSSSRRSSILSKLHLTLPKRGRPSELNKSIEDIRKLQTPNETLLTDSDSNRNQCRPFNVTSNTQTREGAIGFWQRNIKKELDQTPGTLKAKLIKVSMPKININGVEMGSISMKNRHPVVTRTHSIDKARKVITKNLFSPSRAPNNITIIKEPAVHESADIHTGVLQEWVEQLQAEDAQRQSRTYSRINIPKRQPPRLCTPPESWAKWPSHTRKERVASAGGKDKVNSWDFAVTINPNVSGAKAVGKALSKGIEPAIAPRTLSGQVSKALKSGWNRMVTRTSSLGRPLDCHEPASKSHKPRGFLEYPELELLPTAEGYREVQALDQQIGTMKRRSISTRRVSQRSSNESTRPAMATRIAEEVHKFQVEDENVSWADVGYSTKAPSITQFLSPAHALLTRRSKSCDPELFSASESISSYDDCVQIQMLEDIENKVAQDSGRAMIKRAKSTGNIGATLPGTIVPAGEDTLTARHKARKLGLRRHGSLGWIRGRDHKLVAAK</sequence>
<organism evidence="4">
    <name type="scientific">Rosellinia necatrix</name>
    <name type="common">White root-rot fungus</name>
    <dbReference type="NCBI Taxonomy" id="77044"/>
    <lineage>
        <taxon>Eukaryota</taxon>
        <taxon>Fungi</taxon>
        <taxon>Dikarya</taxon>
        <taxon>Ascomycota</taxon>
        <taxon>Pezizomycotina</taxon>
        <taxon>Sordariomycetes</taxon>
        <taxon>Xylariomycetidae</taxon>
        <taxon>Xylariales</taxon>
        <taxon>Xylariaceae</taxon>
        <taxon>Rosellinia</taxon>
    </lineage>
</organism>
<feature type="region of interest" description="Disordered" evidence="2">
    <location>
        <begin position="922"/>
        <end position="944"/>
    </location>
</feature>
<feature type="coiled-coil region" evidence="1">
    <location>
        <begin position="87"/>
        <end position="114"/>
    </location>
</feature>
<feature type="region of interest" description="Disordered" evidence="2">
    <location>
        <begin position="436"/>
        <end position="474"/>
    </location>
</feature>
<feature type="region of interest" description="Disordered" evidence="2">
    <location>
        <begin position="781"/>
        <end position="802"/>
    </location>
</feature>
<keyword evidence="5" id="KW-1185">Reference proteome</keyword>
<dbReference type="InterPro" id="IPR001158">
    <property type="entry name" value="DIX"/>
</dbReference>
<protein>
    <recommendedName>
        <fullName evidence="3">DIX domain-containing protein</fullName>
    </recommendedName>
</protein>
<dbReference type="PROSITE" id="PS50841">
    <property type="entry name" value="DIX"/>
    <property type="match status" value="1"/>
</dbReference>
<name>A0A1W2TRA1_ROSNE</name>